<evidence type="ECO:0000256" key="7">
    <source>
        <dbReference type="HAMAP-Rule" id="MF_01933"/>
    </source>
</evidence>
<dbReference type="SFLD" id="SFLDG00180">
    <property type="entry name" value="muconate_cycloisomerase"/>
    <property type="match status" value="1"/>
</dbReference>
<dbReference type="SFLD" id="SFLDS00001">
    <property type="entry name" value="Enolase"/>
    <property type="match status" value="1"/>
</dbReference>
<dbReference type="InterPro" id="IPR036849">
    <property type="entry name" value="Enolase-like_C_sf"/>
</dbReference>
<evidence type="ECO:0000256" key="6">
    <source>
        <dbReference type="ARBA" id="ARBA00029491"/>
    </source>
</evidence>
<dbReference type="EC" id="4.2.1.113" evidence="6 7"/>
<keyword evidence="3 7" id="KW-0479">Metal-binding</keyword>
<keyword evidence="10" id="KW-1185">Reference proteome</keyword>
<dbReference type="SUPFAM" id="SSF54826">
    <property type="entry name" value="Enolase N-terminal domain-like"/>
    <property type="match status" value="1"/>
</dbReference>
<keyword evidence="4 7" id="KW-0460">Magnesium</keyword>
<comment type="cofactor">
    <cofactor evidence="1 7">
        <name>a divalent metal cation</name>
        <dbReference type="ChEBI" id="CHEBI:60240"/>
    </cofactor>
</comment>
<comment type="caution">
    <text evidence="9">The sequence shown here is derived from an EMBL/GenBank/DDBJ whole genome shotgun (WGS) entry which is preliminary data.</text>
</comment>
<dbReference type="GO" id="GO:0043748">
    <property type="term" value="F:O-succinylbenzoate synthase activity"/>
    <property type="evidence" value="ECO:0007669"/>
    <property type="project" value="UniProtKB-EC"/>
</dbReference>
<dbReference type="PANTHER" id="PTHR48073:SF5">
    <property type="entry name" value="O-SUCCINYLBENZOATE SYNTHASE"/>
    <property type="match status" value="1"/>
</dbReference>
<dbReference type="GeneID" id="301140863"/>
<evidence type="ECO:0000256" key="2">
    <source>
        <dbReference type="ARBA" id="ARBA00022428"/>
    </source>
</evidence>
<protein>
    <recommendedName>
        <fullName evidence="6 7">o-succinylbenzoate synthase</fullName>
        <shortName evidence="7">OSB synthase</shortName>
        <shortName evidence="7">OSBS</shortName>
        <ecNumber evidence="6 7">4.2.1.113</ecNumber>
    </recommendedName>
    <alternativeName>
        <fullName evidence="7">4-(2'-carboxyphenyl)-4-oxybutyric acid synthase</fullName>
    </alternativeName>
    <alternativeName>
        <fullName evidence="7">o-succinylbenzoic acid synthase</fullName>
    </alternativeName>
</protein>
<dbReference type="InterPro" id="IPR029017">
    <property type="entry name" value="Enolase-like_N"/>
</dbReference>
<dbReference type="InterPro" id="IPR010197">
    <property type="entry name" value="OSBS/NAAAR"/>
</dbReference>
<feature type="active site" description="Proton donor" evidence="7">
    <location>
        <position position="164"/>
    </location>
</feature>
<dbReference type="Proteomes" id="UP001342826">
    <property type="component" value="Unassembled WGS sequence"/>
</dbReference>
<dbReference type="HAMAP" id="MF_01933">
    <property type="entry name" value="MenC_2"/>
    <property type="match status" value="1"/>
</dbReference>
<dbReference type="InterPro" id="IPR029065">
    <property type="entry name" value="Enolase_C-like"/>
</dbReference>
<evidence type="ECO:0000256" key="1">
    <source>
        <dbReference type="ARBA" id="ARBA00001968"/>
    </source>
</evidence>
<dbReference type="RefSeq" id="WP_066228587.1">
    <property type="nucleotide sequence ID" value="NZ_JARTFQ010000007.1"/>
</dbReference>
<dbReference type="Pfam" id="PF13378">
    <property type="entry name" value="MR_MLE_C"/>
    <property type="match status" value="1"/>
</dbReference>
<dbReference type="SFLD" id="SFLDF00009">
    <property type="entry name" value="o-succinylbenzoate_synthase"/>
    <property type="match status" value="1"/>
</dbReference>
<organism evidence="9 10">
    <name type="scientific">Metabacillus fastidiosus</name>
    <dbReference type="NCBI Taxonomy" id="1458"/>
    <lineage>
        <taxon>Bacteria</taxon>
        <taxon>Bacillati</taxon>
        <taxon>Bacillota</taxon>
        <taxon>Bacilli</taxon>
        <taxon>Bacillales</taxon>
        <taxon>Bacillaceae</taxon>
        <taxon>Metabacillus</taxon>
    </lineage>
</organism>
<keyword evidence="5 7" id="KW-0456">Lyase</keyword>
<comment type="pathway">
    <text evidence="7">Quinol/quinone metabolism; menaquinone biosynthesis.</text>
</comment>
<evidence type="ECO:0000256" key="5">
    <source>
        <dbReference type="ARBA" id="ARBA00023239"/>
    </source>
</evidence>
<sequence>MMKIKNVILHHISLKLKEPFRASNGIVYDRESILVEVIDHDGMSGWGEVVAFTSPWYTEETIQTCFHMLKDFIIPLLLNKTVSHPNELPSIFQLIKRNNMAKASIEGAVWDLYAKKNRMSLSKTLGGTRAEIDCGVVIGIGPLQQMIDQIHKYNEDGYKRFKVKISPSNAVKILEGIRTIFPHIPLMADANSSYSLKDIKLLKELDNYNLLMIEQPLASDDIIHHAKAQDILKTPICLDESIVTSEDVRHAIELGSCKVINIKAGRVGGLTEAKKIHDICMEHQIPVWCGGMIETGISRAHNIALASLGNFTIPGDISSSSKYWYEDVLMQQIKVEHGKIKVPDGIGMGYEVNREIIKKLLVSISSF</sequence>
<dbReference type="PANTHER" id="PTHR48073">
    <property type="entry name" value="O-SUCCINYLBENZOATE SYNTHASE-RELATED"/>
    <property type="match status" value="1"/>
</dbReference>
<dbReference type="Pfam" id="PF02746">
    <property type="entry name" value="MR_MLE_N"/>
    <property type="match status" value="1"/>
</dbReference>
<comment type="function">
    <text evidence="7">Converts 2-succinyl-6-hydroxy-2,4-cyclohexadiene-1-carboxylate (SHCHC) to 2-succinylbenzoate (OSB).</text>
</comment>
<feature type="domain" description="Mandelate racemase/muconate lactonizing enzyme C-terminal" evidence="8">
    <location>
        <begin position="143"/>
        <end position="235"/>
    </location>
</feature>
<dbReference type="SMART" id="SM00922">
    <property type="entry name" value="MR_MLE"/>
    <property type="match status" value="1"/>
</dbReference>
<evidence type="ECO:0000259" key="8">
    <source>
        <dbReference type="SMART" id="SM00922"/>
    </source>
</evidence>
<feature type="binding site" evidence="7">
    <location>
        <position position="239"/>
    </location>
    <ligand>
        <name>Mg(2+)</name>
        <dbReference type="ChEBI" id="CHEBI:18420"/>
    </ligand>
</feature>
<feature type="binding site" evidence="7">
    <location>
        <position position="214"/>
    </location>
    <ligand>
        <name>Mg(2+)</name>
        <dbReference type="ChEBI" id="CHEBI:18420"/>
    </ligand>
</feature>
<evidence type="ECO:0000256" key="3">
    <source>
        <dbReference type="ARBA" id="ARBA00022723"/>
    </source>
</evidence>
<feature type="binding site" evidence="7">
    <location>
        <position position="189"/>
    </location>
    <ligand>
        <name>Mg(2+)</name>
        <dbReference type="ChEBI" id="CHEBI:18420"/>
    </ligand>
</feature>
<evidence type="ECO:0000256" key="4">
    <source>
        <dbReference type="ARBA" id="ARBA00022842"/>
    </source>
</evidence>
<proteinExistence type="inferred from homology"/>
<keyword evidence="2 7" id="KW-0474">Menaquinone biosynthesis</keyword>
<comment type="pathway">
    <text evidence="7">Quinol/quinone metabolism; 1,4-dihydroxy-2-naphthoate biosynthesis; 1,4-dihydroxy-2-naphthoate from chorismate: step 4/7.</text>
</comment>
<name>A0ABU6NWN4_9BACI</name>
<dbReference type="InterPro" id="IPR047585">
    <property type="entry name" value="MenC"/>
</dbReference>
<dbReference type="InterPro" id="IPR013342">
    <property type="entry name" value="Mandelate_racemase_C"/>
</dbReference>
<evidence type="ECO:0000313" key="10">
    <source>
        <dbReference type="Proteomes" id="UP001342826"/>
    </source>
</evidence>
<dbReference type="CDD" id="cd03317">
    <property type="entry name" value="NAAAR"/>
    <property type="match status" value="1"/>
</dbReference>
<dbReference type="InterPro" id="IPR013341">
    <property type="entry name" value="Mandelate_racemase_N_dom"/>
</dbReference>
<accession>A0ABU6NWN4</accession>
<evidence type="ECO:0000313" key="9">
    <source>
        <dbReference type="EMBL" id="MED4401305.1"/>
    </source>
</evidence>
<dbReference type="Gene3D" id="3.30.390.10">
    <property type="entry name" value="Enolase-like, N-terminal domain"/>
    <property type="match status" value="1"/>
</dbReference>
<dbReference type="NCBIfam" id="TIGR01928">
    <property type="entry name" value="menC_lowGC_arch"/>
    <property type="match status" value="1"/>
</dbReference>
<dbReference type="SUPFAM" id="SSF51604">
    <property type="entry name" value="Enolase C-terminal domain-like"/>
    <property type="match status" value="1"/>
</dbReference>
<feature type="active site" description="Proton acceptor" evidence="7">
    <location>
        <position position="263"/>
    </location>
</feature>
<comment type="similarity">
    <text evidence="7">Belongs to the mandelate racemase/muconate lactonizing enzyme family. MenC type 2 subfamily.</text>
</comment>
<reference evidence="9 10" key="1">
    <citation type="submission" date="2023-03" db="EMBL/GenBank/DDBJ databases">
        <title>Bacillus Genome Sequencing.</title>
        <authorList>
            <person name="Dunlap C."/>
        </authorList>
    </citation>
    <scope>NUCLEOTIDE SEQUENCE [LARGE SCALE GENOMIC DNA]</scope>
    <source>
        <strain evidence="9 10">NRS-1717</strain>
    </source>
</reference>
<gene>
    <name evidence="7 9" type="primary">menC</name>
    <name evidence="9" type="ORF">P9271_08135</name>
</gene>
<comment type="catalytic activity">
    <reaction evidence="7">
        <text>(1R,6R)-6-hydroxy-2-succinyl-cyclohexa-2,4-diene-1-carboxylate = 2-succinylbenzoate + H2O</text>
        <dbReference type="Rhea" id="RHEA:10196"/>
        <dbReference type="ChEBI" id="CHEBI:15377"/>
        <dbReference type="ChEBI" id="CHEBI:18325"/>
        <dbReference type="ChEBI" id="CHEBI:58689"/>
        <dbReference type="EC" id="4.2.1.113"/>
    </reaction>
</comment>
<dbReference type="Gene3D" id="3.20.20.120">
    <property type="entry name" value="Enolase-like C-terminal domain"/>
    <property type="match status" value="1"/>
</dbReference>
<dbReference type="EMBL" id="JARTFS010000005">
    <property type="protein sequence ID" value="MED4401305.1"/>
    <property type="molecule type" value="Genomic_DNA"/>
</dbReference>